<comment type="subcellular location">
    <subcellularLocation>
        <location evidence="2">Chromosome</location>
        <location evidence="2">Centromere</location>
        <location evidence="2">Kinetochore</location>
    </subcellularLocation>
    <subcellularLocation>
        <location evidence="1">Nucleus</location>
    </subcellularLocation>
</comment>
<evidence type="ECO:0000256" key="12">
    <source>
        <dbReference type="SAM" id="Coils"/>
    </source>
</evidence>
<dbReference type="GO" id="GO:0051301">
    <property type="term" value="P:cell division"/>
    <property type="evidence" value="ECO:0007669"/>
    <property type="project" value="UniProtKB-KW"/>
</dbReference>
<dbReference type="GO" id="GO:0045132">
    <property type="term" value="P:meiotic chromosome segregation"/>
    <property type="evidence" value="ECO:0007669"/>
    <property type="project" value="TreeGrafter"/>
</dbReference>
<evidence type="ECO:0000256" key="8">
    <source>
        <dbReference type="ARBA" id="ARBA00023054"/>
    </source>
</evidence>
<evidence type="ECO:0000256" key="11">
    <source>
        <dbReference type="ARBA" id="ARBA00023328"/>
    </source>
</evidence>
<gene>
    <name evidence="14" type="ORF">QTG54_014167</name>
</gene>
<dbReference type="GO" id="GO:0051315">
    <property type="term" value="P:attachment of mitotic spindle microtubules to kinetochore"/>
    <property type="evidence" value="ECO:0007669"/>
    <property type="project" value="TreeGrafter"/>
</dbReference>
<dbReference type="GO" id="GO:0044877">
    <property type="term" value="F:protein-containing complex binding"/>
    <property type="evidence" value="ECO:0007669"/>
    <property type="project" value="TreeGrafter"/>
</dbReference>
<evidence type="ECO:0000256" key="3">
    <source>
        <dbReference type="ARBA" id="ARBA00005498"/>
    </source>
</evidence>
<dbReference type="InterPro" id="IPR038275">
    <property type="entry name" value="Nuf2_N_sf"/>
</dbReference>
<keyword evidence="4" id="KW-0158">Chromosome</keyword>
<keyword evidence="15" id="KW-1185">Reference proteome</keyword>
<evidence type="ECO:0000256" key="5">
    <source>
        <dbReference type="ARBA" id="ARBA00022618"/>
    </source>
</evidence>
<protein>
    <submittedName>
        <fullName evidence="14">Kinetochore protein Nuf2</fullName>
    </submittedName>
</protein>
<keyword evidence="8 12" id="KW-0175">Coiled coil</keyword>
<dbReference type="GO" id="GO:0007052">
    <property type="term" value="P:mitotic spindle organization"/>
    <property type="evidence" value="ECO:0007669"/>
    <property type="project" value="TreeGrafter"/>
</dbReference>
<accession>A0AAD9D5R5</accession>
<dbReference type="GO" id="GO:0031262">
    <property type="term" value="C:Ndc80 complex"/>
    <property type="evidence" value="ECO:0007669"/>
    <property type="project" value="InterPro"/>
</dbReference>
<reference evidence="14" key="1">
    <citation type="submission" date="2023-06" db="EMBL/GenBank/DDBJ databases">
        <title>Survivors Of The Sea: Transcriptome response of Skeletonema marinoi to long-term dormancy.</title>
        <authorList>
            <person name="Pinder M.I.M."/>
            <person name="Kourtchenko O."/>
            <person name="Robertson E.K."/>
            <person name="Larsson T."/>
            <person name="Maumus F."/>
            <person name="Osuna-Cruz C.M."/>
            <person name="Vancaester E."/>
            <person name="Stenow R."/>
            <person name="Vandepoele K."/>
            <person name="Ploug H."/>
            <person name="Bruchert V."/>
            <person name="Godhe A."/>
            <person name="Topel M."/>
        </authorList>
    </citation>
    <scope>NUCLEOTIDE SEQUENCE</scope>
    <source>
        <strain evidence="14">R05AC</strain>
    </source>
</reference>
<name>A0AAD9D5R5_9STRA</name>
<dbReference type="Gene3D" id="1.20.120.330">
    <property type="entry name" value="Nucleotidyltransferases domain 2"/>
    <property type="match status" value="1"/>
</dbReference>
<dbReference type="AlphaFoldDB" id="A0AAD9D5R5"/>
<feature type="coiled-coil region" evidence="12">
    <location>
        <begin position="141"/>
        <end position="277"/>
    </location>
</feature>
<keyword evidence="9" id="KW-0539">Nucleus</keyword>
<evidence type="ECO:0000259" key="13">
    <source>
        <dbReference type="Pfam" id="PF03800"/>
    </source>
</evidence>
<dbReference type="GO" id="GO:0005634">
    <property type="term" value="C:nucleus"/>
    <property type="evidence" value="ECO:0007669"/>
    <property type="project" value="UniProtKB-SubCell"/>
</dbReference>
<evidence type="ECO:0000256" key="6">
    <source>
        <dbReference type="ARBA" id="ARBA00022776"/>
    </source>
</evidence>
<keyword evidence="6" id="KW-0498">Mitosis</keyword>
<dbReference type="GO" id="GO:0051383">
    <property type="term" value="P:kinetochore organization"/>
    <property type="evidence" value="ECO:0007669"/>
    <property type="project" value="TreeGrafter"/>
</dbReference>
<proteinExistence type="inferred from homology"/>
<dbReference type="Gene3D" id="1.10.418.60">
    <property type="entry name" value="Ncd80 complex, Nuf2 subunit"/>
    <property type="match status" value="1"/>
</dbReference>
<evidence type="ECO:0000313" key="14">
    <source>
        <dbReference type="EMBL" id="KAK1735101.1"/>
    </source>
</evidence>
<feature type="coiled-coil region" evidence="12">
    <location>
        <begin position="393"/>
        <end position="420"/>
    </location>
</feature>
<feature type="coiled-coil region" evidence="12">
    <location>
        <begin position="302"/>
        <end position="367"/>
    </location>
</feature>
<comment type="caution">
    <text evidence="14">The sequence shown here is derived from an EMBL/GenBank/DDBJ whole genome shotgun (WGS) entry which is preliminary data.</text>
</comment>
<organism evidence="14 15">
    <name type="scientific">Skeletonema marinoi</name>
    <dbReference type="NCBI Taxonomy" id="267567"/>
    <lineage>
        <taxon>Eukaryota</taxon>
        <taxon>Sar</taxon>
        <taxon>Stramenopiles</taxon>
        <taxon>Ochrophyta</taxon>
        <taxon>Bacillariophyta</taxon>
        <taxon>Coscinodiscophyceae</taxon>
        <taxon>Thalassiosirophycidae</taxon>
        <taxon>Thalassiosirales</taxon>
        <taxon>Skeletonemataceae</taxon>
        <taxon>Skeletonema</taxon>
        <taxon>Skeletonema marinoi-dohrnii complex</taxon>
    </lineage>
</organism>
<dbReference type="PANTHER" id="PTHR21650">
    <property type="entry name" value="MEMBRALIN/KINETOCHORE PROTEIN NUF2"/>
    <property type="match status" value="1"/>
</dbReference>
<dbReference type="EMBL" id="JATAAI010000035">
    <property type="protein sequence ID" value="KAK1735101.1"/>
    <property type="molecule type" value="Genomic_DNA"/>
</dbReference>
<evidence type="ECO:0000256" key="10">
    <source>
        <dbReference type="ARBA" id="ARBA00023306"/>
    </source>
</evidence>
<keyword evidence="5" id="KW-0132">Cell division</keyword>
<evidence type="ECO:0000256" key="7">
    <source>
        <dbReference type="ARBA" id="ARBA00022838"/>
    </source>
</evidence>
<dbReference type="Proteomes" id="UP001224775">
    <property type="component" value="Unassembled WGS sequence"/>
</dbReference>
<keyword evidence="7" id="KW-0995">Kinetochore</keyword>
<comment type="similarity">
    <text evidence="3">Belongs to the NUF2 family.</text>
</comment>
<feature type="domain" description="Kinetochore protein Nuf2 N-terminal" evidence="13">
    <location>
        <begin position="5"/>
        <end position="148"/>
    </location>
</feature>
<dbReference type="InterPro" id="IPR005549">
    <property type="entry name" value="Kinetochore_Nuf2_N"/>
</dbReference>
<evidence type="ECO:0000256" key="2">
    <source>
        <dbReference type="ARBA" id="ARBA00004629"/>
    </source>
</evidence>
<sequence length="444" mass="51369">MADRASFPILKNSVILQIMEEVEIPLTEAELVEPGRCRERVREVFARLLMLCWGMTTESSLSTLPSRITTTAKSTFTHPELYVDALPEIKFFCLLSKLMTICGNADFGFKDLQAPQSKRFKRQLSAVINFLKFKEDMQCLVEQGQEEREELFAAMDEVTLQCAALEEELDKAKRLNQSKMLERDQAMAECKEMEADIAQQNRKQASIRQETYILKKSANELKDQIANLSISLRELQAEERQLSKEVVDSPDSIKFELATAQQTLEDVKQMIDKKEMERNLVQLKLQNAMTAEGGARRVMHTMEEMETKIQEYEVVVEDLDDAQRRLEGAERALDERTKEKEAQEKKLQILEKRKEETSRLLHKALHQSQKEVQIATNKLGVVEKDRSDGFSRIEESQQRVQELESRIEDERKRATEVVNNRIASFQKFGKTYFQQETLDKIICA</sequence>
<keyword evidence="11" id="KW-0137">Centromere</keyword>
<dbReference type="Pfam" id="PF03800">
    <property type="entry name" value="Nuf2"/>
    <property type="match status" value="1"/>
</dbReference>
<keyword evidence="10" id="KW-0131">Cell cycle</keyword>
<evidence type="ECO:0000313" key="15">
    <source>
        <dbReference type="Proteomes" id="UP001224775"/>
    </source>
</evidence>
<evidence type="ECO:0000256" key="4">
    <source>
        <dbReference type="ARBA" id="ARBA00022454"/>
    </source>
</evidence>
<dbReference type="PANTHER" id="PTHR21650:SF2">
    <property type="entry name" value="KINETOCHORE PROTEIN NUF2"/>
    <property type="match status" value="1"/>
</dbReference>
<evidence type="ECO:0000256" key="1">
    <source>
        <dbReference type="ARBA" id="ARBA00004123"/>
    </source>
</evidence>
<evidence type="ECO:0000256" key="9">
    <source>
        <dbReference type="ARBA" id="ARBA00023242"/>
    </source>
</evidence>